<dbReference type="AlphaFoldDB" id="A0A7W8EH97"/>
<protein>
    <submittedName>
        <fullName evidence="1">L-ascorbate metabolism protein UlaG (Beta-lactamase superfamily)</fullName>
    </submittedName>
</protein>
<evidence type="ECO:0000313" key="1">
    <source>
        <dbReference type="EMBL" id="MBB5080710.1"/>
    </source>
</evidence>
<accession>A0A7W8EH97</accession>
<organism evidence="1 2">
    <name type="scientific">Nonomuraea endophytica</name>
    <dbReference type="NCBI Taxonomy" id="714136"/>
    <lineage>
        <taxon>Bacteria</taxon>
        <taxon>Bacillati</taxon>
        <taxon>Actinomycetota</taxon>
        <taxon>Actinomycetes</taxon>
        <taxon>Streptosporangiales</taxon>
        <taxon>Streptosporangiaceae</taxon>
        <taxon>Nonomuraea</taxon>
    </lineage>
</organism>
<dbReference type="EMBL" id="JACHIN010000009">
    <property type="protein sequence ID" value="MBB5080710.1"/>
    <property type="molecule type" value="Genomic_DNA"/>
</dbReference>
<reference evidence="1 2" key="1">
    <citation type="submission" date="2020-08" db="EMBL/GenBank/DDBJ databases">
        <title>Genomic Encyclopedia of Type Strains, Phase IV (KMG-IV): sequencing the most valuable type-strain genomes for metagenomic binning, comparative biology and taxonomic classification.</title>
        <authorList>
            <person name="Goeker M."/>
        </authorList>
    </citation>
    <scope>NUCLEOTIDE SEQUENCE [LARGE SCALE GENOMIC DNA]</scope>
    <source>
        <strain evidence="1 2">DSM 45385</strain>
    </source>
</reference>
<sequence length="53" mass="5616">MIKPSIALTRVVNSCGLLELDGHAVLTDPPPARRWTSPCSPSTACARCPAPAW</sequence>
<name>A0A7W8EH97_9ACTN</name>
<dbReference type="RefSeq" id="WP_184967436.1">
    <property type="nucleotide sequence ID" value="NZ_JACHIN010000009.1"/>
</dbReference>
<comment type="caution">
    <text evidence="1">The sequence shown here is derived from an EMBL/GenBank/DDBJ whole genome shotgun (WGS) entry which is preliminary data.</text>
</comment>
<evidence type="ECO:0000313" key="2">
    <source>
        <dbReference type="Proteomes" id="UP000568380"/>
    </source>
</evidence>
<keyword evidence="2" id="KW-1185">Reference proteome</keyword>
<proteinExistence type="predicted"/>
<dbReference type="Proteomes" id="UP000568380">
    <property type="component" value="Unassembled WGS sequence"/>
</dbReference>
<gene>
    <name evidence="1" type="ORF">HNR40_006199</name>
</gene>